<evidence type="ECO:0000256" key="2">
    <source>
        <dbReference type="SAM" id="MobiDB-lite"/>
    </source>
</evidence>
<dbReference type="Gene3D" id="4.10.240.10">
    <property type="entry name" value="Zn(2)-C6 fungal-type DNA-binding domain"/>
    <property type="match status" value="1"/>
</dbReference>
<dbReference type="GO" id="GO:0000981">
    <property type="term" value="F:DNA-binding transcription factor activity, RNA polymerase II-specific"/>
    <property type="evidence" value="ECO:0007669"/>
    <property type="project" value="InterPro"/>
</dbReference>
<gene>
    <name evidence="4" type="ORF">BS50DRAFT_620404</name>
</gene>
<feature type="region of interest" description="Disordered" evidence="2">
    <location>
        <begin position="335"/>
        <end position="356"/>
    </location>
</feature>
<feature type="domain" description="Zn(2)-C6 fungal-type" evidence="3">
    <location>
        <begin position="10"/>
        <end position="38"/>
    </location>
</feature>
<dbReference type="GO" id="GO:0008270">
    <property type="term" value="F:zinc ion binding"/>
    <property type="evidence" value="ECO:0007669"/>
    <property type="project" value="InterPro"/>
</dbReference>
<dbReference type="PANTHER" id="PTHR38111:SF11">
    <property type="entry name" value="TRANSCRIPTION FACTOR DOMAIN-CONTAINING PROTEIN-RELATED"/>
    <property type="match status" value="1"/>
</dbReference>
<dbReference type="STRING" id="1448308.A0A2T2NSA8"/>
<dbReference type="OrthoDB" id="3525185at2759"/>
<dbReference type="PANTHER" id="PTHR38111">
    <property type="entry name" value="ZN(2)-C6 FUNGAL-TYPE DOMAIN-CONTAINING PROTEIN-RELATED"/>
    <property type="match status" value="1"/>
</dbReference>
<evidence type="ECO:0000256" key="1">
    <source>
        <dbReference type="ARBA" id="ARBA00023242"/>
    </source>
</evidence>
<keyword evidence="1" id="KW-0539">Nucleus</keyword>
<name>A0A2T2NSA8_CORCC</name>
<dbReference type="SMART" id="SM00066">
    <property type="entry name" value="GAL4"/>
    <property type="match status" value="1"/>
</dbReference>
<protein>
    <recommendedName>
        <fullName evidence="3">Zn(2)-C6 fungal-type domain-containing protein</fullName>
    </recommendedName>
</protein>
<organism evidence="4 5">
    <name type="scientific">Corynespora cassiicola Philippines</name>
    <dbReference type="NCBI Taxonomy" id="1448308"/>
    <lineage>
        <taxon>Eukaryota</taxon>
        <taxon>Fungi</taxon>
        <taxon>Dikarya</taxon>
        <taxon>Ascomycota</taxon>
        <taxon>Pezizomycotina</taxon>
        <taxon>Dothideomycetes</taxon>
        <taxon>Pleosporomycetidae</taxon>
        <taxon>Pleosporales</taxon>
        <taxon>Corynesporascaceae</taxon>
        <taxon>Corynespora</taxon>
    </lineage>
</organism>
<dbReference type="Pfam" id="PF00172">
    <property type="entry name" value="Zn_clus"/>
    <property type="match status" value="1"/>
</dbReference>
<proteinExistence type="predicted"/>
<dbReference type="Proteomes" id="UP000240883">
    <property type="component" value="Unassembled WGS sequence"/>
</dbReference>
<dbReference type="PROSITE" id="PS00463">
    <property type="entry name" value="ZN2_CY6_FUNGAL_1"/>
    <property type="match status" value="1"/>
</dbReference>
<sequence>MVGVPGRSKACSTCKLRRKKCDLQVPECGNCLKVQRECGGYERSMIVIHVGSDGKGQYKPQASKSRRVPQIGKVEISLADFRMKDLQRSAFELACLETFWVLYLPKPACLSQVQGSTSDSLKTWVTHTNHYLPQSDALRCAMLAIGASKVGEAKGDRSLVERGIELYGSALMQLASQLQTKDYSKRFGLLATCRLLALYEQSNGASSAERSWCKHIDGLLTFIQFYPPGIFSLPGKHEVFLEARYNGIVSATTNHRSTFLSGPPWTTAPWQNGLEKTSTDTALDLLAQLPSILEELDALTSLTPSGPDTPERATQLKTRCWTLDTDLQLWALDPSNADPVSEDSSPSVHAPDGFPTPSLPGLHARTLYQTTTLLLSSALLELHTLFPSPDTSANAALFASLTANMARCCTAIAGAAAHFQHPDAGLAARMSIAFPLECVARVLAEGRIRSVEGFGRVGRLVEDGGTDGEMGIDGLI</sequence>
<dbReference type="SUPFAM" id="SSF57701">
    <property type="entry name" value="Zn2/Cys6 DNA-binding domain"/>
    <property type="match status" value="1"/>
</dbReference>
<dbReference type="InterPro" id="IPR036864">
    <property type="entry name" value="Zn2-C6_fun-type_DNA-bd_sf"/>
</dbReference>
<keyword evidence="5" id="KW-1185">Reference proteome</keyword>
<dbReference type="InterPro" id="IPR053178">
    <property type="entry name" value="Osmoadaptation_assoc"/>
</dbReference>
<reference evidence="4 5" key="1">
    <citation type="journal article" date="2018" name="Front. Microbiol.">
        <title>Genome-Wide Analysis of Corynespora cassiicola Leaf Fall Disease Putative Effectors.</title>
        <authorList>
            <person name="Lopez D."/>
            <person name="Ribeiro S."/>
            <person name="Label P."/>
            <person name="Fumanal B."/>
            <person name="Venisse J.S."/>
            <person name="Kohler A."/>
            <person name="de Oliveira R.R."/>
            <person name="Labutti K."/>
            <person name="Lipzen A."/>
            <person name="Lail K."/>
            <person name="Bauer D."/>
            <person name="Ohm R.A."/>
            <person name="Barry K.W."/>
            <person name="Spatafora J."/>
            <person name="Grigoriev I.V."/>
            <person name="Martin F.M."/>
            <person name="Pujade-Renaud V."/>
        </authorList>
    </citation>
    <scope>NUCLEOTIDE SEQUENCE [LARGE SCALE GENOMIC DNA]</scope>
    <source>
        <strain evidence="4 5">Philippines</strain>
    </source>
</reference>
<dbReference type="PROSITE" id="PS50048">
    <property type="entry name" value="ZN2_CY6_FUNGAL_2"/>
    <property type="match status" value="1"/>
</dbReference>
<evidence type="ECO:0000259" key="3">
    <source>
        <dbReference type="PROSITE" id="PS50048"/>
    </source>
</evidence>
<evidence type="ECO:0000313" key="5">
    <source>
        <dbReference type="Proteomes" id="UP000240883"/>
    </source>
</evidence>
<dbReference type="CDD" id="cd00067">
    <property type="entry name" value="GAL4"/>
    <property type="match status" value="1"/>
</dbReference>
<dbReference type="InterPro" id="IPR001138">
    <property type="entry name" value="Zn2Cys6_DnaBD"/>
</dbReference>
<dbReference type="EMBL" id="KZ678134">
    <property type="protein sequence ID" value="PSN67968.1"/>
    <property type="molecule type" value="Genomic_DNA"/>
</dbReference>
<dbReference type="AlphaFoldDB" id="A0A2T2NSA8"/>
<evidence type="ECO:0000313" key="4">
    <source>
        <dbReference type="EMBL" id="PSN67968.1"/>
    </source>
</evidence>
<accession>A0A2T2NSA8</accession>